<gene>
    <name evidence="7" type="ORF">KUV50_07230</name>
</gene>
<evidence type="ECO:0000256" key="4">
    <source>
        <dbReference type="ARBA" id="ARBA00055587"/>
    </source>
</evidence>
<evidence type="ECO:0000256" key="3">
    <source>
        <dbReference type="ARBA" id="ARBA00023315"/>
    </source>
</evidence>
<protein>
    <recommendedName>
        <fullName evidence="5">Nodulation protein L</fullName>
    </recommendedName>
</protein>
<dbReference type="SMART" id="SM01266">
    <property type="entry name" value="Mac"/>
    <property type="match status" value="1"/>
</dbReference>
<keyword evidence="2" id="KW-0808">Transferase</keyword>
<evidence type="ECO:0000259" key="6">
    <source>
        <dbReference type="SMART" id="SM01266"/>
    </source>
</evidence>
<dbReference type="Proteomes" id="UP000753961">
    <property type="component" value="Unassembled WGS sequence"/>
</dbReference>
<dbReference type="Gene3D" id="2.160.10.10">
    <property type="entry name" value="Hexapeptide repeat proteins"/>
    <property type="match status" value="1"/>
</dbReference>
<dbReference type="RefSeq" id="WP_222579435.1">
    <property type="nucleotide sequence ID" value="NZ_JAHVHU010000006.1"/>
</dbReference>
<dbReference type="GO" id="GO:0008374">
    <property type="term" value="F:O-acyltransferase activity"/>
    <property type="evidence" value="ECO:0007669"/>
    <property type="project" value="TreeGrafter"/>
</dbReference>
<dbReference type="PANTHER" id="PTHR23416">
    <property type="entry name" value="SIALIC ACID SYNTHASE-RELATED"/>
    <property type="match status" value="1"/>
</dbReference>
<name>A0A953L8N9_9BACT</name>
<dbReference type="CDD" id="cd03357">
    <property type="entry name" value="LbH_MAT_GAT"/>
    <property type="match status" value="1"/>
</dbReference>
<comment type="caution">
    <text evidence="7">The sequence shown here is derived from an EMBL/GenBank/DDBJ whole genome shotgun (WGS) entry which is preliminary data.</text>
</comment>
<evidence type="ECO:0000256" key="2">
    <source>
        <dbReference type="ARBA" id="ARBA00022679"/>
    </source>
</evidence>
<organism evidence="7 8">
    <name type="scientific">Membranihabitans marinus</name>
    <dbReference type="NCBI Taxonomy" id="1227546"/>
    <lineage>
        <taxon>Bacteria</taxon>
        <taxon>Pseudomonadati</taxon>
        <taxon>Bacteroidota</taxon>
        <taxon>Saprospiria</taxon>
        <taxon>Saprospirales</taxon>
        <taxon>Saprospiraceae</taxon>
        <taxon>Membranihabitans</taxon>
    </lineage>
</organism>
<evidence type="ECO:0000313" key="7">
    <source>
        <dbReference type="EMBL" id="MBY5957915.1"/>
    </source>
</evidence>
<dbReference type="GO" id="GO:0016407">
    <property type="term" value="F:acetyltransferase activity"/>
    <property type="evidence" value="ECO:0007669"/>
    <property type="project" value="InterPro"/>
</dbReference>
<sequence>MSELKKCLNEKDFNSSVPELLEIIAQGRRLVQEYNQVPATNSDLKQRILKNLLGELGHNVHIDTPFYCDYGRHIFIGNHVIIGMNCTFVDNNHIRIGDYTMIAPDVKLYTATHPLAAAERIRSDWDDRNSGNFYHTSAHPIAIGKKAWIGGGVTILPGVTIGDECVIGAGSVVNKDIPPGSLAAGNPCKVIRKL</sequence>
<evidence type="ECO:0000256" key="5">
    <source>
        <dbReference type="ARBA" id="ARBA00067695"/>
    </source>
</evidence>
<feature type="domain" description="Maltose/galactoside acetyltransferase" evidence="6">
    <location>
        <begin position="4"/>
        <end position="58"/>
    </location>
</feature>
<dbReference type="SUPFAM" id="SSF51161">
    <property type="entry name" value="Trimeric LpxA-like enzymes"/>
    <property type="match status" value="1"/>
</dbReference>
<keyword evidence="8" id="KW-1185">Reference proteome</keyword>
<keyword evidence="3" id="KW-0012">Acyltransferase</keyword>
<proteinExistence type="inferred from homology"/>
<dbReference type="InterPro" id="IPR051159">
    <property type="entry name" value="Hexapeptide_acetyltransf"/>
</dbReference>
<comment type="function">
    <text evidence="4">Acetyltransferase implicated in the O-acetylation of Nod factors.</text>
</comment>
<dbReference type="Pfam" id="PF12464">
    <property type="entry name" value="Mac"/>
    <property type="match status" value="1"/>
</dbReference>
<dbReference type="InterPro" id="IPR011004">
    <property type="entry name" value="Trimer_LpxA-like_sf"/>
</dbReference>
<dbReference type="FunFam" id="2.160.10.10:FF:000025">
    <property type="entry name" value="Hexapeptide-repeat containing-acetyltransferase"/>
    <property type="match status" value="1"/>
</dbReference>
<evidence type="ECO:0000256" key="1">
    <source>
        <dbReference type="ARBA" id="ARBA00007274"/>
    </source>
</evidence>
<dbReference type="PANTHER" id="PTHR23416:SF23">
    <property type="entry name" value="ACETYLTRANSFERASE C18B11.09C-RELATED"/>
    <property type="match status" value="1"/>
</dbReference>
<comment type="similarity">
    <text evidence="1">Belongs to the transferase hexapeptide repeat family.</text>
</comment>
<dbReference type="AlphaFoldDB" id="A0A953L8N9"/>
<dbReference type="InterPro" id="IPR024688">
    <property type="entry name" value="Mac_dom"/>
</dbReference>
<dbReference type="Pfam" id="PF00132">
    <property type="entry name" value="Hexapep"/>
    <property type="match status" value="1"/>
</dbReference>
<dbReference type="InterPro" id="IPR001451">
    <property type="entry name" value="Hexapep"/>
</dbReference>
<evidence type="ECO:0000313" key="8">
    <source>
        <dbReference type="Proteomes" id="UP000753961"/>
    </source>
</evidence>
<reference evidence="7" key="1">
    <citation type="submission" date="2021-06" db="EMBL/GenBank/DDBJ databases">
        <title>44 bacteria genomes isolated from Dapeng, Shenzhen.</title>
        <authorList>
            <person name="Zheng W."/>
            <person name="Yu S."/>
            <person name="Huang Y."/>
        </authorList>
    </citation>
    <scope>NUCLEOTIDE SEQUENCE</scope>
    <source>
        <strain evidence="7">DP5N28-2</strain>
    </source>
</reference>
<dbReference type="EMBL" id="JAHVHU010000006">
    <property type="protein sequence ID" value="MBY5957915.1"/>
    <property type="molecule type" value="Genomic_DNA"/>
</dbReference>
<accession>A0A953L8N9</accession>